<comment type="caution">
    <text evidence="3">The sequence shown here is derived from an EMBL/GenBank/DDBJ whole genome shotgun (WGS) entry which is preliminary data.</text>
</comment>
<evidence type="ECO:0000259" key="2">
    <source>
        <dbReference type="Pfam" id="PF01970"/>
    </source>
</evidence>
<feature type="transmembrane region" description="Helical" evidence="1">
    <location>
        <begin position="157"/>
        <end position="177"/>
    </location>
</feature>
<keyword evidence="1" id="KW-0472">Membrane</keyword>
<evidence type="ECO:0000313" key="4">
    <source>
        <dbReference type="Proteomes" id="UP000523007"/>
    </source>
</evidence>
<feature type="transmembrane region" description="Helical" evidence="1">
    <location>
        <begin position="391"/>
        <end position="422"/>
    </location>
</feature>
<feature type="transmembrane region" description="Helical" evidence="1">
    <location>
        <begin position="304"/>
        <end position="326"/>
    </location>
</feature>
<gene>
    <name evidence="3" type="ORF">F4561_003806</name>
</gene>
<keyword evidence="4" id="KW-1185">Reference proteome</keyword>
<feature type="transmembrane region" description="Helical" evidence="1">
    <location>
        <begin position="133"/>
        <end position="152"/>
    </location>
</feature>
<proteinExistence type="predicted"/>
<feature type="transmembrane region" description="Helical" evidence="1">
    <location>
        <begin position="346"/>
        <end position="370"/>
    </location>
</feature>
<dbReference type="RefSeq" id="WP_184580675.1">
    <property type="nucleotide sequence ID" value="NZ_JACHJT010000001.1"/>
</dbReference>
<dbReference type="Pfam" id="PF01970">
    <property type="entry name" value="TctA"/>
    <property type="match status" value="1"/>
</dbReference>
<dbReference type="EMBL" id="JACHJT010000001">
    <property type="protein sequence ID" value="MBB4932986.1"/>
    <property type="molecule type" value="Genomic_DNA"/>
</dbReference>
<feature type="transmembrane region" description="Helical" evidence="1">
    <location>
        <begin position="68"/>
        <end position="86"/>
    </location>
</feature>
<evidence type="ECO:0000256" key="1">
    <source>
        <dbReference type="SAM" id="Phobius"/>
    </source>
</evidence>
<keyword evidence="1" id="KW-0812">Transmembrane</keyword>
<feature type="transmembrane region" description="Helical" evidence="1">
    <location>
        <begin position="106"/>
        <end position="127"/>
    </location>
</feature>
<feature type="transmembrane region" description="Helical" evidence="1">
    <location>
        <begin position="428"/>
        <end position="446"/>
    </location>
</feature>
<keyword evidence="1" id="KW-1133">Transmembrane helix</keyword>
<evidence type="ECO:0000313" key="3">
    <source>
        <dbReference type="EMBL" id="MBB4932986.1"/>
    </source>
</evidence>
<dbReference type="InterPro" id="IPR002823">
    <property type="entry name" value="DUF112_TM"/>
</dbReference>
<feature type="transmembrane region" description="Helical" evidence="1">
    <location>
        <begin position="38"/>
        <end position="62"/>
    </location>
</feature>
<reference evidence="3 4" key="1">
    <citation type="submission" date="2020-08" db="EMBL/GenBank/DDBJ databases">
        <title>Sequencing the genomes of 1000 actinobacteria strains.</title>
        <authorList>
            <person name="Klenk H.-P."/>
        </authorList>
    </citation>
    <scope>NUCLEOTIDE SEQUENCE [LARGE SCALE GENOMIC DNA]</scope>
    <source>
        <strain evidence="3 4">DSM 102030</strain>
    </source>
</reference>
<feature type="transmembrane region" description="Helical" evidence="1">
    <location>
        <begin position="6"/>
        <end position="26"/>
    </location>
</feature>
<organism evidence="3 4">
    <name type="scientific">Lipingzhangella halophila</name>
    <dbReference type="NCBI Taxonomy" id="1783352"/>
    <lineage>
        <taxon>Bacteria</taxon>
        <taxon>Bacillati</taxon>
        <taxon>Actinomycetota</taxon>
        <taxon>Actinomycetes</taxon>
        <taxon>Streptosporangiales</taxon>
        <taxon>Nocardiopsidaceae</taxon>
        <taxon>Lipingzhangella</taxon>
    </lineage>
</organism>
<feature type="domain" description="DUF112" evidence="2">
    <location>
        <begin position="11"/>
        <end position="431"/>
    </location>
</feature>
<feature type="transmembrane region" description="Helical" evidence="1">
    <location>
        <begin position="189"/>
        <end position="211"/>
    </location>
</feature>
<accession>A0A7W7W3N8</accession>
<dbReference type="Proteomes" id="UP000523007">
    <property type="component" value="Unassembled WGS sequence"/>
</dbReference>
<protein>
    <recommendedName>
        <fullName evidence="2">DUF112 domain-containing protein</fullName>
    </recommendedName>
</protein>
<dbReference type="AlphaFoldDB" id="A0A7W7W3N8"/>
<name>A0A7W7W3N8_9ACTN</name>
<sequence>MDPMLILWMVLAAFGATILYTAIGVAPGTDETAVLAPVTLALVLAGVPLPVVLAFFMGAIVAKKLTDSIPVAVAGIPGGVMSAPMVEHALVLKSHGRAGTSIQKMASGSVIGTLVAVPASLALAYALTPLADLVADYADIVFLAGAVVLALLSRERWISLAAIVPLAVLIQGLRGLYEVTGVVEADASVFVSLFLGITIGPLIYSLFELTVRPRRESMRRRDPARIDLREAARVKGFASPFRILDRKEQASAATGAVLGTLTFFLTPVGTTTLIGEALASRVKDRVARAARAISTMDGLANATYIAGVLVPLIALGVPVSPMAIGPANPLFNAPPVLTLDQNLHHLLSYGEIVAATVIGALVALLVTYQVAIRYAERISEFVFRHIPHEAFLGLFVSLVVLLAFLDAGLLGVAGVLVLAIFAGRLHRWGVNYGVMFMTLYAAPWLMEHLAIGA</sequence>